<dbReference type="PANTHER" id="PTHR43825:SF1">
    <property type="entry name" value="TRANSKETOLASE-LIKE PYRIMIDINE-BINDING DOMAIN-CONTAINING PROTEIN"/>
    <property type="match status" value="1"/>
</dbReference>
<accession>A0A644T1V2</accession>
<keyword evidence="2" id="KW-1133">Transmembrane helix</keyword>
<evidence type="ECO:0000259" key="3">
    <source>
        <dbReference type="Pfam" id="PF00456"/>
    </source>
</evidence>
<dbReference type="InterPro" id="IPR009014">
    <property type="entry name" value="Transketo_C/PFOR_II"/>
</dbReference>
<dbReference type="InterPro" id="IPR051157">
    <property type="entry name" value="PDH/Transketolase"/>
</dbReference>
<comment type="caution">
    <text evidence="4">The sequence shown here is derived from an EMBL/GenBank/DDBJ whole genome shotgun (WGS) entry which is preliminary data.</text>
</comment>
<keyword evidence="2" id="KW-0812">Transmembrane</keyword>
<dbReference type="EMBL" id="VSSQ01000010">
    <property type="protein sequence ID" value="MPL59911.1"/>
    <property type="molecule type" value="Genomic_DNA"/>
</dbReference>
<dbReference type="Gene3D" id="3.40.50.920">
    <property type="match status" value="1"/>
</dbReference>
<gene>
    <name evidence="4" type="primary">tkt_4</name>
    <name evidence="4" type="ORF">SDC9_05467</name>
</gene>
<dbReference type="Gene3D" id="3.40.50.970">
    <property type="match status" value="2"/>
</dbReference>
<dbReference type="SUPFAM" id="SSF52518">
    <property type="entry name" value="Thiamin diphosphate-binding fold (THDP-binding)"/>
    <property type="match status" value="2"/>
</dbReference>
<dbReference type="PANTHER" id="PTHR43825">
    <property type="entry name" value="PYRUVATE DEHYDROGENASE E1 COMPONENT"/>
    <property type="match status" value="1"/>
</dbReference>
<reference evidence="4" key="1">
    <citation type="submission" date="2019-08" db="EMBL/GenBank/DDBJ databases">
        <authorList>
            <person name="Kucharzyk K."/>
            <person name="Murdoch R.W."/>
            <person name="Higgins S."/>
            <person name="Loffler F."/>
        </authorList>
    </citation>
    <scope>NUCLEOTIDE SEQUENCE</scope>
</reference>
<keyword evidence="2" id="KW-0472">Membrane</keyword>
<dbReference type="AlphaFoldDB" id="A0A644T1V2"/>
<feature type="transmembrane region" description="Helical" evidence="2">
    <location>
        <begin position="75"/>
        <end position="93"/>
    </location>
</feature>
<keyword evidence="4" id="KW-0808">Transferase</keyword>
<comment type="cofactor">
    <cofactor evidence="1">
        <name>thiamine diphosphate</name>
        <dbReference type="ChEBI" id="CHEBI:58937"/>
    </cofactor>
</comment>
<feature type="domain" description="Transketolase N-terminal" evidence="3">
    <location>
        <begin position="118"/>
        <end position="315"/>
    </location>
</feature>
<evidence type="ECO:0000256" key="1">
    <source>
        <dbReference type="ARBA" id="ARBA00001964"/>
    </source>
</evidence>
<name>A0A644T1V2_9ZZZZ</name>
<dbReference type="InterPro" id="IPR029061">
    <property type="entry name" value="THDP-binding"/>
</dbReference>
<evidence type="ECO:0000256" key="2">
    <source>
        <dbReference type="SAM" id="Phobius"/>
    </source>
</evidence>
<proteinExistence type="predicted"/>
<organism evidence="4">
    <name type="scientific">bioreactor metagenome</name>
    <dbReference type="NCBI Taxonomy" id="1076179"/>
    <lineage>
        <taxon>unclassified sequences</taxon>
        <taxon>metagenomes</taxon>
        <taxon>ecological metagenomes</taxon>
    </lineage>
</organism>
<dbReference type="GO" id="GO:0004802">
    <property type="term" value="F:transketolase activity"/>
    <property type="evidence" value="ECO:0007669"/>
    <property type="project" value="UniProtKB-EC"/>
</dbReference>
<sequence length="789" mass="86774">MRQTDSDVAKLSASFPHWEKTKDLVDQCLDIILNYRQSGHPGGSRSKVYPFLATLLSGAMRWDIRKPEKRFGDRFVLGAGHAIPLVYTTLAVLNEAMKLKYQRTGDSKYLVPEARRMNWDDLLGFRRRGGLSGHAEMEGKTLFLKFNTGPSGHGSPAAAGQALALKRAGAGQVRVFIFEGEGGLTPGVTHETMNSAWGLGLDNLYYVVDWNDYGIDEHRVSSSVYGRPEDWFGSHGWRVFGTEQGEDWKSVAGALLTMVFQKDTDLRPAVTWVKSRKGRGYLSYDHASHGTPHKLNSEKFWALRKEFAAKYGATFVNVDGAAPRDEKTLAAEFEANLKAVFEVLKKDEALVDYLAGRLVELGDSVPEQIEGFKLAAGSPADAKTGAAPQTPASPFGDKRLYDYRRYPADLYLKPGSSAANRAALARWGAWVNAFGAKEYGRPLFVVSSADLAGSTNIDGFAKAYGDFPGYGWYQRYGGPEGSLLPQEITEFANAGIMTGMASVNLSNDPEKEFDGFWGATSTYASFSYLVYGSLRLYSQLTQDCQLKTGKVIYVAGHSGPETADDSRTHFGIFSPGVTRLFPKGQVINLHPWEYNEVPVLLGAALATEVPIVALHLTRPAIQLPDRAKLGIPSHFEAAKGAYVLKETDPARPRGGTLFVQGTSAVDGILKILPQIEKLNCKVVCVVSAELFARQSPAYRAKVVSPEDKADSTVVSTQAKILMDDWFFNPLAADYALTSDWDDRWRTGGNLDEVLDEARLSPAWLLKGIGRFVKDRERRLSLLRSELGVK</sequence>
<dbReference type="Pfam" id="PF00456">
    <property type="entry name" value="Transketolase_N"/>
    <property type="match status" value="1"/>
</dbReference>
<dbReference type="InterPro" id="IPR005474">
    <property type="entry name" value="Transketolase_N"/>
</dbReference>
<protein>
    <submittedName>
        <fullName evidence="4">Transketolase</fullName>
        <ecNumber evidence="4">2.2.1.1</ecNumber>
    </submittedName>
</protein>
<dbReference type="EC" id="2.2.1.1" evidence="4"/>
<evidence type="ECO:0000313" key="4">
    <source>
        <dbReference type="EMBL" id="MPL59911.1"/>
    </source>
</evidence>